<name>A0A286A716_9SPHI</name>
<evidence type="ECO:0000313" key="2">
    <source>
        <dbReference type="EMBL" id="SOD17611.1"/>
    </source>
</evidence>
<reference evidence="3" key="1">
    <citation type="submission" date="2017-09" db="EMBL/GenBank/DDBJ databases">
        <authorList>
            <person name="Varghese N."/>
            <person name="Submissions S."/>
        </authorList>
    </citation>
    <scope>NUCLEOTIDE SEQUENCE [LARGE SCALE GENOMIC DNA]</scope>
    <source>
        <strain evidence="3">CGMCC 1.12803</strain>
    </source>
</reference>
<keyword evidence="1" id="KW-0732">Signal</keyword>
<organism evidence="2 3">
    <name type="scientific">Pedobacter xixiisoli</name>
    <dbReference type="NCBI Taxonomy" id="1476464"/>
    <lineage>
        <taxon>Bacteria</taxon>
        <taxon>Pseudomonadati</taxon>
        <taxon>Bacteroidota</taxon>
        <taxon>Sphingobacteriia</taxon>
        <taxon>Sphingobacteriales</taxon>
        <taxon>Sphingobacteriaceae</taxon>
        <taxon>Pedobacter</taxon>
    </lineage>
</organism>
<dbReference type="RefSeq" id="WP_097132439.1">
    <property type="nucleotide sequence ID" value="NZ_OCMT01000003.1"/>
</dbReference>
<dbReference type="EMBL" id="OCMT01000003">
    <property type="protein sequence ID" value="SOD17611.1"/>
    <property type="molecule type" value="Genomic_DNA"/>
</dbReference>
<accession>A0A286A716</accession>
<proteinExistence type="predicted"/>
<evidence type="ECO:0000313" key="3">
    <source>
        <dbReference type="Proteomes" id="UP000219281"/>
    </source>
</evidence>
<dbReference type="Proteomes" id="UP000219281">
    <property type="component" value="Unassembled WGS sequence"/>
</dbReference>
<feature type="chain" id="PRO_5013329858" evidence="1">
    <location>
        <begin position="25"/>
        <end position="181"/>
    </location>
</feature>
<sequence length="181" mass="20746">MRNSHSFKIIFAILLFLNSISSSAQQSAADSKLLAEQPNFLKTRLKSTDSLFVKDINVLKKFVALDSVDIEILKPQILYTVLSESNVDSIVNYKTLVNAVQAFKQNIGYTEFRKGILLYKQMASIKVNPENWPNDQALFRRLGFTEADLEDFLSFISKSENKNLNYKEAYLAYMKEIDNLQ</sequence>
<evidence type="ECO:0000256" key="1">
    <source>
        <dbReference type="SAM" id="SignalP"/>
    </source>
</evidence>
<feature type="signal peptide" evidence="1">
    <location>
        <begin position="1"/>
        <end position="24"/>
    </location>
</feature>
<gene>
    <name evidence="2" type="ORF">SAMN06297358_2595</name>
</gene>
<keyword evidence="3" id="KW-1185">Reference proteome</keyword>
<dbReference type="OrthoDB" id="764378at2"/>
<protein>
    <submittedName>
        <fullName evidence="2">Uncharacterized protein</fullName>
    </submittedName>
</protein>
<dbReference type="AlphaFoldDB" id="A0A286A716"/>